<dbReference type="InterPro" id="IPR003779">
    <property type="entry name" value="CMD-like"/>
</dbReference>
<dbReference type="InterPro" id="IPR029032">
    <property type="entry name" value="AhpD-like"/>
</dbReference>
<evidence type="ECO:0000259" key="1">
    <source>
        <dbReference type="Pfam" id="PF02627"/>
    </source>
</evidence>
<dbReference type="Pfam" id="PF02627">
    <property type="entry name" value="CMD"/>
    <property type="match status" value="1"/>
</dbReference>
<gene>
    <name evidence="2" type="ORF">K8U61_15265</name>
</gene>
<name>A0ABS7UFH1_9ACTN</name>
<accession>A0ABS7UFH1</accession>
<dbReference type="Proteomes" id="UP000780875">
    <property type="component" value="Unassembled WGS sequence"/>
</dbReference>
<feature type="domain" description="Carboxymuconolactone decarboxylase-like" evidence="1">
    <location>
        <begin position="37"/>
        <end position="98"/>
    </location>
</feature>
<evidence type="ECO:0000313" key="3">
    <source>
        <dbReference type="Proteomes" id="UP000780875"/>
    </source>
</evidence>
<organism evidence="2 3">
    <name type="scientific">Nocardioides mangrovi</name>
    <dbReference type="NCBI Taxonomy" id="2874580"/>
    <lineage>
        <taxon>Bacteria</taxon>
        <taxon>Bacillati</taxon>
        <taxon>Actinomycetota</taxon>
        <taxon>Actinomycetes</taxon>
        <taxon>Propionibacteriales</taxon>
        <taxon>Nocardioidaceae</taxon>
        <taxon>Nocardioides</taxon>
    </lineage>
</organism>
<dbReference type="PANTHER" id="PTHR34846">
    <property type="entry name" value="4-CARBOXYMUCONOLACTONE DECARBOXYLASE FAMILY PROTEIN (AFU_ORTHOLOGUE AFUA_6G11590)"/>
    <property type="match status" value="1"/>
</dbReference>
<reference evidence="2 3" key="1">
    <citation type="submission" date="2021-09" db="EMBL/GenBank/DDBJ databases">
        <title>Whole genome sequence of Nocardioides sp. GBK3QG-3.</title>
        <authorList>
            <person name="Tuo L."/>
        </authorList>
    </citation>
    <scope>NUCLEOTIDE SEQUENCE [LARGE SCALE GENOMIC DNA]</scope>
    <source>
        <strain evidence="2 3">GBK3QG-3</strain>
    </source>
</reference>
<protein>
    <submittedName>
        <fullName evidence="2">Carboxymuconolactone decarboxylase family protein</fullName>
    </submittedName>
</protein>
<dbReference type="PANTHER" id="PTHR34846:SF11">
    <property type="entry name" value="4-CARBOXYMUCONOLACTONE DECARBOXYLASE FAMILY PROTEIN (AFU_ORTHOLOGUE AFUA_6G11590)"/>
    <property type="match status" value="1"/>
</dbReference>
<sequence>MARVPAAHPDGEVAERIRQRRPGGTLRPIDEVLLHSPRVADGWNTLLGTLRGGTGLRADLRELVVLRIAVLNDAPYEWSSHEADAVRAGLTTSHLQALRDLPTGADPEAHPAAGPLDALQRQVLRLTDTMTREVAVPQALFDAIAGVLPTAELVELVVTVAAYNMVSRLVVTMQVEAPAVAR</sequence>
<keyword evidence="3" id="KW-1185">Reference proteome</keyword>
<dbReference type="SUPFAM" id="SSF69118">
    <property type="entry name" value="AhpD-like"/>
    <property type="match status" value="1"/>
</dbReference>
<comment type="caution">
    <text evidence="2">The sequence shown here is derived from an EMBL/GenBank/DDBJ whole genome shotgun (WGS) entry which is preliminary data.</text>
</comment>
<dbReference type="EMBL" id="JAIQZJ010000008">
    <property type="protein sequence ID" value="MBZ5739532.1"/>
    <property type="molecule type" value="Genomic_DNA"/>
</dbReference>
<dbReference type="RefSeq" id="WP_224123899.1">
    <property type="nucleotide sequence ID" value="NZ_JAIQZJ010000008.1"/>
</dbReference>
<evidence type="ECO:0000313" key="2">
    <source>
        <dbReference type="EMBL" id="MBZ5739532.1"/>
    </source>
</evidence>
<dbReference type="Gene3D" id="1.20.1290.10">
    <property type="entry name" value="AhpD-like"/>
    <property type="match status" value="1"/>
</dbReference>
<proteinExistence type="predicted"/>